<evidence type="ECO:0000313" key="2">
    <source>
        <dbReference type="EMBL" id="PLR98997.1"/>
    </source>
</evidence>
<organism evidence="1 3">
    <name type="scientific">Bacillus canaveralius</name>
    <dbReference type="NCBI Taxonomy" id="1403243"/>
    <lineage>
        <taxon>Bacteria</taxon>
        <taxon>Bacillati</taxon>
        <taxon>Bacillota</taxon>
        <taxon>Bacilli</taxon>
        <taxon>Bacillales</taxon>
        <taxon>Bacillaceae</taxon>
        <taxon>Bacillus</taxon>
    </lineage>
</organism>
<keyword evidence="4" id="KW-1185">Reference proteome</keyword>
<dbReference type="OrthoDB" id="2894333at2"/>
<proteinExistence type="predicted"/>
<dbReference type="AlphaFoldDB" id="A0A2N5GJ46"/>
<comment type="caution">
    <text evidence="1">The sequence shown here is derived from an EMBL/GenBank/DDBJ whole genome shotgun (WGS) entry which is preliminary data.</text>
</comment>
<evidence type="ECO:0008006" key="5">
    <source>
        <dbReference type="Google" id="ProtNLM"/>
    </source>
</evidence>
<accession>A0A2N5GJ46</accession>
<protein>
    <recommendedName>
        <fullName evidence="5">YodL-like protein</fullName>
    </recommendedName>
</protein>
<evidence type="ECO:0000313" key="4">
    <source>
        <dbReference type="Proteomes" id="UP000235114"/>
    </source>
</evidence>
<dbReference type="Proteomes" id="UP000235114">
    <property type="component" value="Unassembled WGS sequence"/>
</dbReference>
<evidence type="ECO:0000313" key="3">
    <source>
        <dbReference type="Proteomes" id="UP000234951"/>
    </source>
</evidence>
<evidence type="ECO:0000313" key="1">
    <source>
        <dbReference type="EMBL" id="PLR81029.1"/>
    </source>
</evidence>
<dbReference type="EMBL" id="PGVD01000019">
    <property type="protein sequence ID" value="PLR98997.1"/>
    <property type="molecule type" value="Genomic_DNA"/>
</dbReference>
<dbReference type="Proteomes" id="UP000234951">
    <property type="component" value="Unassembled WGS sequence"/>
</dbReference>
<reference evidence="1 3" key="1">
    <citation type="submission" date="2017-11" db="EMBL/GenBank/DDBJ databases">
        <title>Comparitive Functional Genomics of Dry Heat Resistant strains isolated from the Viking Spacecraft.</title>
        <authorList>
            <person name="Seuylemezian A."/>
            <person name="Cooper K."/>
            <person name="Vaishampayan P."/>
        </authorList>
    </citation>
    <scope>NUCLEOTIDE SEQUENCE [LARGE SCALE GENOMIC DNA]</scope>
    <source>
        <strain evidence="1 3">M4.6</strain>
    </source>
</reference>
<reference evidence="2 4" key="2">
    <citation type="submission" date="2017-12" db="EMBL/GenBank/DDBJ databases">
        <title>Comparative Functional Genomics of Dry Heat Resistant strains isolated from the Viking Spacecraft.</title>
        <authorList>
            <person name="Seuylemezian A."/>
            <person name="Cooper K."/>
            <person name="Vaishampayan P."/>
        </authorList>
    </citation>
    <scope>NUCLEOTIDE SEQUENCE [LARGE SCALE GENOMIC DNA]</scope>
    <source>
        <strain evidence="2 4">ATCC 29669</strain>
    </source>
</reference>
<name>A0A2N5GJ46_9BACI</name>
<dbReference type="RefSeq" id="WP_101578401.1">
    <property type="nucleotide sequence ID" value="NZ_PGVA01000041.1"/>
</dbReference>
<sequence>MLKELTSRRKRNYDITIFQTPQFRQDRGYTQVYRLAIKAEGHQDCFDKVFKLFNVPDTIPTDYKGRFMSTGDIVLIDEGLRGHHYYQLKAGGWTKINRIQVR</sequence>
<dbReference type="EMBL" id="PGVA01000041">
    <property type="protein sequence ID" value="PLR81029.1"/>
    <property type="molecule type" value="Genomic_DNA"/>
</dbReference>
<gene>
    <name evidence="1" type="ORF">CU635_16080</name>
    <name evidence="2" type="ORF">CVD25_06875</name>
</gene>